<comment type="caution">
    <text evidence="5">The sequence shown here is derived from an EMBL/GenBank/DDBJ whole genome shotgun (WGS) entry which is preliminary data.</text>
</comment>
<reference evidence="5 6" key="1">
    <citation type="submission" date="2024-04" db="EMBL/GenBank/DDBJ databases">
        <authorList>
            <consortium name="Genoscope - CEA"/>
            <person name="William W."/>
        </authorList>
    </citation>
    <scope>NUCLEOTIDE SEQUENCE [LARGE SCALE GENOMIC DNA]</scope>
</reference>
<keyword evidence="1" id="KW-0694">RNA-binding</keyword>
<evidence type="ECO:0000313" key="6">
    <source>
        <dbReference type="Proteomes" id="UP001497497"/>
    </source>
</evidence>
<sequence length="434" mass="48505">MPNFGKLARISLALAMPTSILLIYWLYRHWSQDDEVFGPNRVITTRNTNIEILVPQRAVGAIIGRQGSNIKLIQKKTGARLHFKDRKASEDNDKSFKQTHRTIVILGSPESAQLAELMVHQVIADIPETTTEEIEVPSYFLGGLIGKGGVTIRELTKASGARIHIGPSQDYKSSEKPRVIALTGSREQIDSALELIEQKLEALEDSRVNSKRIGMTPSNKKREKIKLTPVTRDDTPWDLPKESLVPDKLADNSLLDVYVSAVEHPGHFWVQVVGKKALQLEQIQKDITAFVSTTDAKQNYTVTDIIPGELVAAPFDEGTDTTYYRAKILCETADGKVDLYFIDFGDNTFAEKEDIFKLRPDFKSFPPQAVECQLANVEPIGDSWTEEAITCFENLSYCAQWKVVSARVVSYKLDDRGLQIPLIQLTSTSEGQVI</sequence>
<evidence type="ECO:0000256" key="1">
    <source>
        <dbReference type="PROSITE-ProRule" id="PRU00117"/>
    </source>
</evidence>
<evidence type="ECO:0000259" key="4">
    <source>
        <dbReference type="SMART" id="SM00333"/>
    </source>
</evidence>
<dbReference type="Gene3D" id="2.30.30.140">
    <property type="match status" value="1"/>
</dbReference>
<evidence type="ECO:0000259" key="3">
    <source>
        <dbReference type="SMART" id="SM00322"/>
    </source>
</evidence>
<feature type="domain" description="K Homology" evidence="3">
    <location>
        <begin position="46"/>
        <end position="124"/>
    </location>
</feature>
<dbReference type="PROSITE" id="PS50084">
    <property type="entry name" value="KH_TYPE_1"/>
    <property type="match status" value="2"/>
</dbReference>
<dbReference type="Pfam" id="PF00567">
    <property type="entry name" value="TUDOR"/>
    <property type="match status" value="1"/>
</dbReference>
<evidence type="ECO:0008006" key="7">
    <source>
        <dbReference type="Google" id="ProtNLM"/>
    </source>
</evidence>
<proteinExistence type="predicted"/>
<gene>
    <name evidence="5" type="ORF">GSLYS_00013299001</name>
</gene>
<dbReference type="GO" id="GO:0034587">
    <property type="term" value="P:piRNA processing"/>
    <property type="evidence" value="ECO:0007669"/>
    <property type="project" value="TreeGrafter"/>
</dbReference>
<dbReference type="SUPFAM" id="SSF54791">
    <property type="entry name" value="Eukaryotic type KH-domain (KH-domain type I)"/>
    <property type="match status" value="2"/>
</dbReference>
<name>A0AAV2I2D3_LYMST</name>
<dbReference type="GO" id="GO:0030719">
    <property type="term" value="P:P granule organization"/>
    <property type="evidence" value="ECO:0007669"/>
    <property type="project" value="TreeGrafter"/>
</dbReference>
<dbReference type="InterPro" id="IPR004087">
    <property type="entry name" value="KH_dom"/>
</dbReference>
<feature type="coiled-coil region" evidence="2">
    <location>
        <begin position="186"/>
        <end position="213"/>
    </location>
</feature>
<dbReference type="GO" id="GO:0003723">
    <property type="term" value="F:RNA binding"/>
    <property type="evidence" value="ECO:0007669"/>
    <property type="project" value="UniProtKB-UniRule"/>
</dbReference>
<protein>
    <recommendedName>
        <fullName evidence="7">Tudor and KH domain-containing protein</fullName>
    </recommendedName>
</protein>
<evidence type="ECO:0000313" key="5">
    <source>
        <dbReference type="EMBL" id="CAL1539566.1"/>
    </source>
</evidence>
<dbReference type="PANTHER" id="PTHR22948:SF29">
    <property type="entry name" value="FI02030P-RELATED"/>
    <property type="match status" value="1"/>
</dbReference>
<dbReference type="Pfam" id="PF00013">
    <property type="entry name" value="KH_1"/>
    <property type="match status" value="2"/>
</dbReference>
<dbReference type="Gene3D" id="3.30.1370.10">
    <property type="entry name" value="K Homology domain, type 1"/>
    <property type="match status" value="2"/>
</dbReference>
<dbReference type="GO" id="GO:0005739">
    <property type="term" value="C:mitochondrion"/>
    <property type="evidence" value="ECO:0007669"/>
    <property type="project" value="UniProtKB-ARBA"/>
</dbReference>
<dbReference type="EMBL" id="CAXITT010000342">
    <property type="protein sequence ID" value="CAL1539566.1"/>
    <property type="molecule type" value="Genomic_DNA"/>
</dbReference>
<organism evidence="5 6">
    <name type="scientific">Lymnaea stagnalis</name>
    <name type="common">Great pond snail</name>
    <name type="synonym">Helix stagnalis</name>
    <dbReference type="NCBI Taxonomy" id="6523"/>
    <lineage>
        <taxon>Eukaryota</taxon>
        <taxon>Metazoa</taxon>
        <taxon>Spiralia</taxon>
        <taxon>Lophotrochozoa</taxon>
        <taxon>Mollusca</taxon>
        <taxon>Gastropoda</taxon>
        <taxon>Heterobranchia</taxon>
        <taxon>Euthyneura</taxon>
        <taxon>Panpulmonata</taxon>
        <taxon>Hygrophila</taxon>
        <taxon>Lymnaeoidea</taxon>
        <taxon>Lymnaeidae</taxon>
        <taxon>Lymnaea</taxon>
    </lineage>
</organism>
<dbReference type="AlphaFoldDB" id="A0AAV2I2D3"/>
<dbReference type="InterPro" id="IPR036612">
    <property type="entry name" value="KH_dom_type_1_sf"/>
</dbReference>
<keyword evidence="2" id="KW-0175">Coiled coil</keyword>
<dbReference type="InterPro" id="IPR004088">
    <property type="entry name" value="KH_dom_type_1"/>
</dbReference>
<dbReference type="Proteomes" id="UP001497497">
    <property type="component" value="Unassembled WGS sequence"/>
</dbReference>
<keyword evidence="6" id="KW-1185">Reference proteome</keyword>
<dbReference type="SMART" id="SM00333">
    <property type="entry name" value="TUDOR"/>
    <property type="match status" value="1"/>
</dbReference>
<accession>A0AAV2I2D3</accession>
<dbReference type="InterPro" id="IPR002999">
    <property type="entry name" value="Tudor"/>
</dbReference>
<dbReference type="SUPFAM" id="SSF63748">
    <property type="entry name" value="Tudor/PWWP/MBT"/>
    <property type="match status" value="1"/>
</dbReference>
<feature type="domain" description="Tudor" evidence="4">
    <location>
        <begin position="303"/>
        <end position="363"/>
    </location>
</feature>
<feature type="domain" description="K Homology" evidence="3">
    <location>
        <begin position="128"/>
        <end position="201"/>
    </location>
</feature>
<dbReference type="PANTHER" id="PTHR22948">
    <property type="entry name" value="TUDOR DOMAIN CONTAINING PROTEIN"/>
    <property type="match status" value="1"/>
</dbReference>
<dbReference type="InterPro" id="IPR035437">
    <property type="entry name" value="SNase_OB-fold_sf"/>
</dbReference>
<dbReference type="InterPro" id="IPR050621">
    <property type="entry name" value="Tudor_domain_containing"/>
</dbReference>
<dbReference type="SMART" id="SM00322">
    <property type="entry name" value="KH"/>
    <property type="match status" value="2"/>
</dbReference>
<dbReference type="Gene3D" id="2.40.50.90">
    <property type="match status" value="1"/>
</dbReference>
<evidence type="ECO:0000256" key="2">
    <source>
        <dbReference type="SAM" id="Coils"/>
    </source>
</evidence>
<dbReference type="GO" id="GO:0007283">
    <property type="term" value="P:spermatogenesis"/>
    <property type="evidence" value="ECO:0007669"/>
    <property type="project" value="TreeGrafter"/>
</dbReference>
<dbReference type="GO" id="GO:0043186">
    <property type="term" value="C:P granule"/>
    <property type="evidence" value="ECO:0007669"/>
    <property type="project" value="TreeGrafter"/>
</dbReference>